<comment type="caution">
    <text evidence="1">The sequence shown here is derived from an EMBL/GenBank/DDBJ whole genome shotgun (WGS) entry which is preliminary data.</text>
</comment>
<evidence type="ECO:0000313" key="2">
    <source>
        <dbReference type="Proteomes" id="UP001193081"/>
    </source>
</evidence>
<dbReference type="RefSeq" id="WP_135480955.1">
    <property type="nucleotide sequence ID" value="NZ_SIJK02000064.1"/>
</dbReference>
<accession>A0ABS4DFU1</accession>
<protein>
    <recommendedName>
        <fullName evidence="3">Transposase IS4-like domain-containing protein</fullName>
    </recommendedName>
</protein>
<name>A0ABS4DFU1_9CHLR</name>
<organism evidence="1 2">
    <name type="scientific">Candidatus Chloroploca mongolica</name>
    <dbReference type="NCBI Taxonomy" id="2528176"/>
    <lineage>
        <taxon>Bacteria</taxon>
        <taxon>Bacillati</taxon>
        <taxon>Chloroflexota</taxon>
        <taxon>Chloroflexia</taxon>
        <taxon>Chloroflexales</taxon>
        <taxon>Chloroflexineae</taxon>
        <taxon>Oscillochloridaceae</taxon>
        <taxon>Candidatus Chloroploca</taxon>
    </lineage>
</organism>
<evidence type="ECO:0008006" key="3">
    <source>
        <dbReference type="Google" id="ProtNLM"/>
    </source>
</evidence>
<sequence length="143" mass="16013">MTTLSAPEQLSIRTVPSSSGEPYRLKRRTKRVFVVSLGCETKTSEPNKSPCAIVSHAFFSSLVGKPVPGRAFFTLSLISTKQWRSFPIQVGQPFRERLPNGSVQIRDLGYFNLEDLARDTADGRWWNNPLCNGFPRAICPRAV</sequence>
<gene>
    <name evidence="1" type="ORF">EYB53_021590</name>
</gene>
<keyword evidence="2" id="KW-1185">Reference proteome</keyword>
<evidence type="ECO:0000313" key="1">
    <source>
        <dbReference type="EMBL" id="MBP1468319.1"/>
    </source>
</evidence>
<dbReference type="Proteomes" id="UP001193081">
    <property type="component" value="Unassembled WGS sequence"/>
</dbReference>
<dbReference type="EMBL" id="SIJK02000064">
    <property type="protein sequence ID" value="MBP1468319.1"/>
    <property type="molecule type" value="Genomic_DNA"/>
</dbReference>
<reference evidence="1 2" key="1">
    <citation type="submission" date="2021-03" db="EMBL/GenBank/DDBJ databases">
        <authorList>
            <person name="Grouzdev D.S."/>
        </authorList>
    </citation>
    <scope>NUCLEOTIDE SEQUENCE [LARGE SCALE GENOMIC DNA]</scope>
    <source>
        <strain evidence="1 2">M50-1</strain>
    </source>
</reference>
<proteinExistence type="predicted"/>